<feature type="region of interest" description="Disordered" evidence="1">
    <location>
        <begin position="1"/>
        <end position="26"/>
    </location>
</feature>
<comment type="caution">
    <text evidence="2">The sequence shown here is derived from an EMBL/GenBank/DDBJ whole genome shotgun (WGS) entry which is preliminary data.</text>
</comment>
<evidence type="ECO:0000313" key="2">
    <source>
        <dbReference type="EMBL" id="THU61487.1"/>
    </source>
</evidence>
<reference evidence="2 3" key="1">
    <citation type="journal article" date="2019" name="Nat. Plants">
        <title>Genome sequencing of Musa balbisiana reveals subgenome evolution and function divergence in polyploid bananas.</title>
        <authorList>
            <person name="Yao X."/>
        </authorList>
    </citation>
    <scope>NUCLEOTIDE SEQUENCE [LARGE SCALE GENOMIC DNA]</scope>
    <source>
        <strain evidence="3">cv. DH-PKW</strain>
        <tissue evidence="2">Leaves</tissue>
    </source>
</reference>
<evidence type="ECO:0000256" key="1">
    <source>
        <dbReference type="SAM" id="MobiDB-lite"/>
    </source>
</evidence>
<dbReference type="Proteomes" id="UP000317650">
    <property type="component" value="Chromosome 7"/>
</dbReference>
<protein>
    <submittedName>
        <fullName evidence="2">Uncharacterized protein</fullName>
    </submittedName>
</protein>
<name>A0A4S8JHJ4_MUSBA</name>
<dbReference type="AlphaFoldDB" id="A0A4S8JHJ4"/>
<dbReference type="EMBL" id="PYDT01000005">
    <property type="protein sequence ID" value="THU61487.1"/>
    <property type="molecule type" value="Genomic_DNA"/>
</dbReference>
<keyword evidence="3" id="KW-1185">Reference proteome</keyword>
<accession>A0A4S8JHJ4</accession>
<organism evidence="2 3">
    <name type="scientific">Musa balbisiana</name>
    <name type="common">Banana</name>
    <dbReference type="NCBI Taxonomy" id="52838"/>
    <lineage>
        <taxon>Eukaryota</taxon>
        <taxon>Viridiplantae</taxon>
        <taxon>Streptophyta</taxon>
        <taxon>Embryophyta</taxon>
        <taxon>Tracheophyta</taxon>
        <taxon>Spermatophyta</taxon>
        <taxon>Magnoliopsida</taxon>
        <taxon>Liliopsida</taxon>
        <taxon>Zingiberales</taxon>
        <taxon>Musaceae</taxon>
        <taxon>Musa</taxon>
    </lineage>
</organism>
<sequence length="70" mass="7978">MMFFAHGKTRRTRAPNHPHKEKDGREKQWCDAVSLNRAPPNPNCPHHTTLTYRNFGSLDPDVINALGVVK</sequence>
<evidence type="ECO:0000313" key="3">
    <source>
        <dbReference type="Proteomes" id="UP000317650"/>
    </source>
</evidence>
<gene>
    <name evidence="2" type="ORF">C4D60_Mb07t23790</name>
</gene>
<feature type="compositionally biased region" description="Basic residues" evidence="1">
    <location>
        <begin position="7"/>
        <end position="17"/>
    </location>
</feature>
<proteinExistence type="predicted"/>